<evidence type="ECO:0000256" key="8">
    <source>
        <dbReference type="ARBA" id="ARBA00022840"/>
    </source>
</evidence>
<dbReference type="OrthoDB" id="266718at2759"/>
<keyword evidence="16" id="KW-1185">Reference proteome</keyword>
<dbReference type="PROSITE" id="PS50011">
    <property type="entry name" value="PROTEIN_KINASE_DOM"/>
    <property type="match status" value="1"/>
</dbReference>
<dbReference type="FunFam" id="3.30.200.20:FF:000042">
    <property type="entry name" value="Aurora kinase A"/>
    <property type="match status" value="1"/>
</dbReference>
<dbReference type="Proteomes" id="UP000078046">
    <property type="component" value="Unassembled WGS sequence"/>
</dbReference>
<evidence type="ECO:0000256" key="2">
    <source>
        <dbReference type="ARBA" id="ARBA00012513"/>
    </source>
</evidence>
<dbReference type="SUPFAM" id="SSF56112">
    <property type="entry name" value="Protein kinase-like (PK-like)"/>
    <property type="match status" value="1"/>
</dbReference>
<proteinExistence type="predicted"/>
<dbReference type="EC" id="2.7.11.1" evidence="2"/>
<comment type="catalytic activity">
    <reaction evidence="10">
        <text>L-threonyl-[protein] + ATP = O-phospho-L-threonyl-[protein] + ADP + H(+)</text>
        <dbReference type="Rhea" id="RHEA:46608"/>
        <dbReference type="Rhea" id="RHEA-COMP:11060"/>
        <dbReference type="Rhea" id="RHEA-COMP:11605"/>
        <dbReference type="ChEBI" id="CHEBI:15378"/>
        <dbReference type="ChEBI" id="CHEBI:30013"/>
        <dbReference type="ChEBI" id="CHEBI:30616"/>
        <dbReference type="ChEBI" id="CHEBI:61977"/>
        <dbReference type="ChEBI" id="CHEBI:456216"/>
        <dbReference type="EC" id="2.7.11.1"/>
    </reaction>
</comment>
<dbReference type="EMBL" id="LWCA01000044">
    <property type="protein sequence ID" value="OAF71522.1"/>
    <property type="molecule type" value="Genomic_DNA"/>
</dbReference>
<evidence type="ECO:0000256" key="4">
    <source>
        <dbReference type="ARBA" id="ARBA00022527"/>
    </source>
</evidence>
<name>A0A177BD11_9BILA</name>
<gene>
    <name evidence="15" type="ORF">A3Q56_00727</name>
</gene>
<evidence type="ECO:0000256" key="6">
    <source>
        <dbReference type="ARBA" id="ARBA00022741"/>
    </source>
</evidence>
<dbReference type="GO" id="GO:0004674">
    <property type="term" value="F:protein serine/threonine kinase activity"/>
    <property type="evidence" value="ECO:0007669"/>
    <property type="project" value="UniProtKB-KW"/>
</dbReference>
<keyword evidence="9" id="KW-0206">Cytoskeleton</keyword>
<dbReference type="InterPro" id="IPR011009">
    <property type="entry name" value="Kinase-like_dom_sf"/>
</dbReference>
<keyword evidence="5" id="KW-0808">Transferase</keyword>
<dbReference type="PROSITE" id="PS00107">
    <property type="entry name" value="PROTEIN_KINASE_ATP"/>
    <property type="match status" value="1"/>
</dbReference>
<keyword evidence="7" id="KW-0418">Kinase</keyword>
<protein>
    <recommendedName>
        <fullName evidence="2">non-specific serine/threonine protein kinase</fullName>
        <ecNumber evidence="2">2.7.11.1</ecNumber>
    </recommendedName>
    <alternativeName>
        <fullName evidence="12">Fused homolog</fullName>
    </alternativeName>
</protein>
<dbReference type="PANTHER" id="PTHR22983">
    <property type="entry name" value="PROTEIN KINASE RELATED"/>
    <property type="match status" value="1"/>
</dbReference>
<dbReference type="GO" id="GO:0005737">
    <property type="term" value="C:cytoplasm"/>
    <property type="evidence" value="ECO:0007669"/>
    <property type="project" value="TreeGrafter"/>
</dbReference>
<evidence type="ECO:0000256" key="1">
    <source>
        <dbReference type="ARBA" id="ARBA00004245"/>
    </source>
</evidence>
<dbReference type="PROSITE" id="PS00108">
    <property type="entry name" value="PROTEIN_KINASE_ST"/>
    <property type="match status" value="1"/>
</dbReference>
<comment type="caution">
    <text evidence="15">The sequence shown here is derived from an EMBL/GenBank/DDBJ whole genome shotgun (WGS) entry which is preliminary data.</text>
</comment>
<dbReference type="PANTHER" id="PTHR22983:SF6">
    <property type="entry name" value="SERINE_THREONINE-PROTEIN KINASE 36"/>
    <property type="match status" value="1"/>
</dbReference>
<dbReference type="CDD" id="cd14002">
    <property type="entry name" value="STKc_STK36"/>
    <property type="match status" value="1"/>
</dbReference>
<dbReference type="FunFam" id="1.10.510.10:FF:000292">
    <property type="entry name" value="Serine/threonine-protein kinase 36"/>
    <property type="match status" value="1"/>
</dbReference>
<dbReference type="GO" id="GO:0007224">
    <property type="term" value="P:smoothened signaling pathway"/>
    <property type="evidence" value="ECO:0007669"/>
    <property type="project" value="TreeGrafter"/>
</dbReference>
<evidence type="ECO:0000313" key="15">
    <source>
        <dbReference type="EMBL" id="OAF71522.1"/>
    </source>
</evidence>
<evidence type="ECO:0000256" key="7">
    <source>
        <dbReference type="ARBA" id="ARBA00022777"/>
    </source>
</evidence>
<keyword evidence="3" id="KW-0963">Cytoplasm</keyword>
<keyword evidence="4" id="KW-0723">Serine/threonine-protein kinase</keyword>
<dbReference type="Pfam" id="PF00069">
    <property type="entry name" value="Pkinase"/>
    <property type="match status" value="1"/>
</dbReference>
<evidence type="ECO:0000256" key="12">
    <source>
        <dbReference type="ARBA" id="ARBA00075375"/>
    </source>
</evidence>
<feature type="domain" description="Protein kinase" evidence="14">
    <location>
        <begin position="7"/>
        <end position="257"/>
    </location>
</feature>
<dbReference type="InterPro" id="IPR008271">
    <property type="entry name" value="Ser/Thr_kinase_AS"/>
</dbReference>
<dbReference type="InterPro" id="IPR000719">
    <property type="entry name" value="Prot_kinase_dom"/>
</dbReference>
<keyword evidence="8 13" id="KW-0067">ATP-binding</keyword>
<comment type="catalytic activity">
    <reaction evidence="11">
        <text>L-seryl-[protein] + ATP = O-phospho-L-seryl-[protein] + ADP + H(+)</text>
        <dbReference type="Rhea" id="RHEA:17989"/>
        <dbReference type="Rhea" id="RHEA-COMP:9863"/>
        <dbReference type="Rhea" id="RHEA-COMP:11604"/>
        <dbReference type="ChEBI" id="CHEBI:15378"/>
        <dbReference type="ChEBI" id="CHEBI:29999"/>
        <dbReference type="ChEBI" id="CHEBI:30616"/>
        <dbReference type="ChEBI" id="CHEBI:83421"/>
        <dbReference type="ChEBI" id="CHEBI:456216"/>
        <dbReference type="EC" id="2.7.11.1"/>
    </reaction>
</comment>
<sequence length="1169" mass="137282">MKKVRNYQILNLIGEGSFGKVYKGRKLYTAQIVALKFIPKIGRRLDELTNLRREIEIVCTLNHPNIIRMLDSFETATDIIVVTDYAEGELFQILEDDKKLCESEVKNIACQLVSALYYLHANRILHRDLKPQNILLCGKSVVKLCDFGFARSMSMDTLVLTSIKGTPLYMSPELIEEKPYDHKADIWALGCIIYELYVGKTPFYTNSIFRLVHIIRKCSIDWSMEINPIFKDFLQNILNKNPNERLSWPDLLYHPFIADCVYVNPDDLEKKSPFTQTLTQSQTRKRNAQFESKCDPNTLPGTHLFARAGKVYTDMFNENNKVEKEPNNIIEIFNNLIESIYVGDEANKENIFNFIITTTSVLIQNTKNNCVNERLEKFLEMLANFFSQLASTHSSLLEELVILFSPIKIMTVLYYNLINVAYIDVENTDTEIKININDINIFINGITKIFSISLNVHLNSNQHVDLECVKYIEKFIHCLIYSLKNEHMSNISIDNIEENIMDIYNLINKSSYKDLHTMISDIMQSQIHLFIGLISKYFIKSNEYSHFFESVWEKLNFLQKSSQPDIGIDVMNNLTNKYQENDLESQFNKILISYNGQNMYKFFLILFDIVNGDILDNIQFIYENIKVIKSINTICTHLIKSENYELNPDFTILKWINYIFNFENFDANLTEETMDISKSEMCRFINMSGLINPYYLIDVLLSKYMINNSSLYDEVDIFKMIYELKQVQPLKDSNKIISKFKLYIQNIFDEENSNKFVDKFNKNVDLFLHFINFIDSKKETEYIDSEIGFVEICLYHLYSSIKLCKHCYINETKLFFTIIVKVLDIGNNSNGQHITDLFDGFILVPFVMFNKFEKKLEINSKIFCQLFNMIDLSLCLIKQLNKKENKKIDNILILLKSIPNCVNYFVHLQYSIHIQSKNEKWKNYPEYLHCVIKCLSEKSKEIYNTITRLFQVECVLAKSIYLQLLTTFNKLYCIHLCFESNPETDQLIREIFQHYTELLYILDKVDQENLIQILIFIKNLINTYVQFDKRFILELLFNIINENNEKVSKLGITILNSTVMEIKGVDLIHIFNKYVEFLQKLCVSKKQYKMITSCYLIRQILINEKPLLFDKFSFTMENYQFNSALKINEILDGTPNMVKKLLTHQIDFPEKFEWILLECSPIKNADPDA</sequence>
<dbReference type="AlphaFoldDB" id="A0A177BD11"/>
<keyword evidence="6 13" id="KW-0547">Nucleotide-binding</keyword>
<evidence type="ECO:0000259" key="14">
    <source>
        <dbReference type="PROSITE" id="PS50011"/>
    </source>
</evidence>
<evidence type="ECO:0000256" key="13">
    <source>
        <dbReference type="PROSITE-ProRule" id="PRU10141"/>
    </source>
</evidence>
<evidence type="ECO:0000256" key="3">
    <source>
        <dbReference type="ARBA" id="ARBA00022490"/>
    </source>
</evidence>
<dbReference type="GO" id="GO:0005524">
    <property type="term" value="F:ATP binding"/>
    <property type="evidence" value="ECO:0007669"/>
    <property type="project" value="UniProtKB-UniRule"/>
</dbReference>
<dbReference type="GO" id="GO:0005856">
    <property type="term" value="C:cytoskeleton"/>
    <property type="evidence" value="ECO:0007669"/>
    <property type="project" value="UniProtKB-SubCell"/>
</dbReference>
<dbReference type="SMART" id="SM00220">
    <property type="entry name" value="S_TKc"/>
    <property type="match status" value="1"/>
</dbReference>
<organism evidence="15 16">
    <name type="scientific">Intoshia linei</name>
    <dbReference type="NCBI Taxonomy" id="1819745"/>
    <lineage>
        <taxon>Eukaryota</taxon>
        <taxon>Metazoa</taxon>
        <taxon>Spiralia</taxon>
        <taxon>Lophotrochozoa</taxon>
        <taxon>Mesozoa</taxon>
        <taxon>Orthonectida</taxon>
        <taxon>Rhopaluridae</taxon>
        <taxon>Intoshia</taxon>
    </lineage>
</organism>
<accession>A0A177BD11</accession>
<evidence type="ECO:0000313" key="16">
    <source>
        <dbReference type="Proteomes" id="UP000078046"/>
    </source>
</evidence>
<evidence type="ECO:0000256" key="10">
    <source>
        <dbReference type="ARBA" id="ARBA00047899"/>
    </source>
</evidence>
<reference evidence="15 16" key="1">
    <citation type="submission" date="2016-04" db="EMBL/GenBank/DDBJ databases">
        <title>The genome of Intoshia linei affirms orthonectids as highly simplified spiralians.</title>
        <authorList>
            <person name="Mikhailov K.V."/>
            <person name="Slusarev G.S."/>
            <person name="Nikitin M.A."/>
            <person name="Logacheva M.D."/>
            <person name="Penin A."/>
            <person name="Aleoshin V."/>
            <person name="Panchin Y.V."/>
        </authorList>
    </citation>
    <scope>NUCLEOTIDE SEQUENCE [LARGE SCALE GENOMIC DNA]</scope>
    <source>
        <strain evidence="15">Intl2013</strain>
        <tissue evidence="15">Whole animal</tissue>
    </source>
</reference>
<evidence type="ECO:0000256" key="9">
    <source>
        <dbReference type="ARBA" id="ARBA00023212"/>
    </source>
</evidence>
<evidence type="ECO:0000256" key="5">
    <source>
        <dbReference type="ARBA" id="ARBA00022679"/>
    </source>
</evidence>
<dbReference type="InterPro" id="IPR017441">
    <property type="entry name" value="Protein_kinase_ATP_BS"/>
</dbReference>
<comment type="subcellular location">
    <subcellularLocation>
        <location evidence="1">Cytoplasm</location>
        <location evidence="1">Cytoskeleton</location>
    </subcellularLocation>
</comment>
<dbReference type="Gene3D" id="1.10.510.10">
    <property type="entry name" value="Transferase(Phosphotransferase) domain 1"/>
    <property type="match status" value="1"/>
</dbReference>
<feature type="binding site" evidence="13">
    <location>
        <position position="36"/>
    </location>
    <ligand>
        <name>ATP</name>
        <dbReference type="ChEBI" id="CHEBI:30616"/>
    </ligand>
</feature>
<evidence type="ECO:0000256" key="11">
    <source>
        <dbReference type="ARBA" id="ARBA00048679"/>
    </source>
</evidence>